<dbReference type="Proteomes" id="UP000034723">
    <property type="component" value="Chromosome"/>
</dbReference>
<dbReference type="GeneID" id="24804155"/>
<proteinExistence type="predicted"/>
<protein>
    <submittedName>
        <fullName evidence="2">Methyltransferase domain</fullName>
        <ecNumber evidence="2">2.1.1.184</ecNumber>
    </submittedName>
</protein>
<dbReference type="GO" id="GO:0052910">
    <property type="term" value="F:23S rRNA (adenine(2085)-N(6))-dimethyltransferase activity"/>
    <property type="evidence" value="ECO:0007669"/>
    <property type="project" value="UniProtKB-EC"/>
</dbReference>
<evidence type="ECO:0000259" key="1">
    <source>
        <dbReference type="Pfam" id="PF08241"/>
    </source>
</evidence>
<dbReference type="HOGENOM" id="CLU_037990_16_1_2"/>
<reference evidence="2 3" key="1">
    <citation type="submission" date="2015-04" db="EMBL/GenBank/DDBJ databases">
        <title>The complete genome sequence of the hyperthermophilic, obligate iron-reducing archaeon Geoglobus ahangari strain 234T.</title>
        <authorList>
            <person name="Manzella M.P."/>
            <person name="Holmes D.E."/>
            <person name="Rocheleau J.M."/>
            <person name="Chung A."/>
            <person name="Reguera G."/>
            <person name="Kashefi K."/>
        </authorList>
    </citation>
    <scope>NUCLEOTIDE SEQUENCE [LARGE SCALE GENOMIC DNA]</scope>
    <source>
        <strain evidence="2 3">234</strain>
    </source>
</reference>
<dbReference type="Pfam" id="PF08241">
    <property type="entry name" value="Methyltransf_11"/>
    <property type="match status" value="1"/>
</dbReference>
<dbReference type="EC" id="2.1.1.184" evidence="2"/>
<evidence type="ECO:0000313" key="2">
    <source>
        <dbReference type="EMBL" id="AKG91125.1"/>
    </source>
</evidence>
<keyword evidence="3" id="KW-1185">Reference proteome</keyword>
<dbReference type="STRING" id="113653.GAH_01587"/>
<gene>
    <name evidence="2" type="ORF">GAH_01587</name>
</gene>
<feature type="domain" description="Methyltransferase type 11" evidence="1">
    <location>
        <begin position="42"/>
        <end position="122"/>
    </location>
</feature>
<dbReference type="Gene3D" id="3.40.50.150">
    <property type="entry name" value="Vaccinia Virus protein VP39"/>
    <property type="match status" value="1"/>
</dbReference>
<organism evidence="2 3">
    <name type="scientific">Geoglobus ahangari</name>
    <dbReference type="NCBI Taxonomy" id="113653"/>
    <lineage>
        <taxon>Archaea</taxon>
        <taxon>Methanobacteriati</taxon>
        <taxon>Methanobacteriota</taxon>
        <taxon>Archaeoglobi</taxon>
        <taxon>Archaeoglobales</taxon>
        <taxon>Archaeoglobaceae</taxon>
        <taxon>Geoglobus</taxon>
    </lineage>
</organism>
<keyword evidence="2" id="KW-0808">Transferase</keyword>
<dbReference type="InParanoid" id="A0A0F7IGS2"/>
<dbReference type="SUPFAM" id="SSF53335">
    <property type="entry name" value="S-adenosyl-L-methionine-dependent methyltransferases"/>
    <property type="match status" value="1"/>
</dbReference>
<evidence type="ECO:0000313" key="3">
    <source>
        <dbReference type="Proteomes" id="UP000034723"/>
    </source>
</evidence>
<keyword evidence="2" id="KW-0489">Methyltransferase</keyword>
<accession>A0A0F7IGS2</accession>
<dbReference type="InterPro" id="IPR013216">
    <property type="entry name" value="Methyltransf_11"/>
</dbReference>
<dbReference type="AlphaFoldDB" id="A0A0F7IGS2"/>
<dbReference type="CDD" id="cd02440">
    <property type="entry name" value="AdoMet_MTases"/>
    <property type="match status" value="1"/>
</dbReference>
<dbReference type="OrthoDB" id="50500at2157"/>
<name>A0A0F7IGS2_9EURY</name>
<sequence>MGHRFSGRPEELWSERRRQIMPTDVFEREVISRVRGRRGTAVDYGAGSGYFTEVLARHFRRVYAIDAEWKMVEALRAEMEKRGIANVGAILSDRPVDFDFPVDFILFSNVLHEVDEPEELVEWSRIARFVCVIDWKKVETDFGPLLDERIGEEEMRELLEKHFSSVVSLDIYPYHYVLICHNEEDGLDETD</sequence>
<dbReference type="InterPro" id="IPR029063">
    <property type="entry name" value="SAM-dependent_MTases_sf"/>
</dbReference>
<dbReference type="RefSeq" id="WP_048096838.1">
    <property type="nucleotide sequence ID" value="NZ_CP011267.1"/>
</dbReference>
<dbReference type="EMBL" id="CP011267">
    <property type="protein sequence ID" value="AKG91125.1"/>
    <property type="molecule type" value="Genomic_DNA"/>
</dbReference>
<dbReference type="KEGG" id="gah:GAH_01587"/>